<comment type="caution">
    <text evidence="1">The sequence shown here is derived from an EMBL/GenBank/DDBJ whole genome shotgun (WGS) entry which is preliminary data.</text>
</comment>
<evidence type="ECO:0000313" key="2">
    <source>
        <dbReference type="Proteomes" id="UP000095347"/>
    </source>
</evidence>
<evidence type="ECO:0000313" key="1">
    <source>
        <dbReference type="EMBL" id="OEJ66146.1"/>
    </source>
</evidence>
<name>A0A1E5Q628_9PROT</name>
<dbReference type="EMBL" id="MCGG01000037">
    <property type="protein sequence ID" value="OEJ66146.1"/>
    <property type="molecule type" value="Genomic_DNA"/>
</dbReference>
<gene>
    <name evidence="1" type="ORF">BEN30_12920</name>
</gene>
<reference evidence="2" key="1">
    <citation type="submission" date="2016-07" db="EMBL/GenBank/DDBJ databases">
        <authorList>
            <person name="Florea S."/>
            <person name="Webb J.S."/>
            <person name="Jaromczyk J."/>
            <person name="Schardl C.L."/>
        </authorList>
    </citation>
    <scope>NUCLEOTIDE SEQUENCE [LARGE SCALE GENOMIC DNA]</scope>
    <source>
        <strain evidence="2">MV-1</strain>
    </source>
</reference>
<protein>
    <submittedName>
        <fullName evidence="1">Uncharacterized protein</fullName>
    </submittedName>
</protein>
<dbReference type="AlphaFoldDB" id="A0A1E5Q628"/>
<proteinExistence type="predicted"/>
<keyword evidence="2" id="KW-1185">Reference proteome</keyword>
<sequence length="98" mass="11045">MIHRHGHNIIAVVPLAFQGLDFMLDGFELGLCCCDFCLFNRQTSTIHQSTQLPKLCLLFEISPTQQFDPVDVFKAKPWRPAFIIKIQAVGLGVVADSW</sequence>
<dbReference type="Proteomes" id="UP000095347">
    <property type="component" value="Unassembled WGS sequence"/>
</dbReference>
<organism evidence="1 2">
    <name type="scientific">Magnetovibrio blakemorei</name>
    <dbReference type="NCBI Taxonomy" id="28181"/>
    <lineage>
        <taxon>Bacteria</taxon>
        <taxon>Pseudomonadati</taxon>
        <taxon>Pseudomonadota</taxon>
        <taxon>Alphaproteobacteria</taxon>
        <taxon>Rhodospirillales</taxon>
        <taxon>Magnetovibrionaceae</taxon>
        <taxon>Magnetovibrio</taxon>
    </lineage>
</organism>
<accession>A0A1E5Q628</accession>